<protein>
    <submittedName>
        <fullName evidence="1">Uncharacterized protein</fullName>
    </submittedName>
</protein>
<name>A0AA96ZS58_9EURY</name>
<sequence length="88" mass="10146">MNIIIKLYMKIKDLMKQNVINIHDGNNNSKTATVSRFGYVFVSVLVESKNCESSEEVLCCRIAVGANNLFLRKVFNDYCISMGHDWYF</sequence>
<dbReference type="Proteomes" id="UP001302978">
    <property type="component" value="Chromosome"/>
</dbReference>
<evidence type="ECO:0000313" key="2">
    <source>
        <dbReference type="Proteomes" id="UP001302978"/>
    </source>
</evidence>
<dbReference type="AlphaFoldDB" id="A0AA96ZS58"/>
<keyword evidence="2" id="KW-1185">Reference proteome</keyword>
<dbReference type="KEGG" id="mehf:MmiHf6_03560"/>
<accession>A0AA96ZS58</accession>
<proteinExistence type="predicted"/>
<reference evidence="1 2" key="1">
    <citation type="submission" date="2023-07" db="EMBL/GenBank/DDBJ databases">
        <title>Closed genoem sequence of Methanomicrococcus sp. Hf6.</title>
        <authorList>
            <person name="Poehlein A."/>
            <person name="Protasov E."/>
            <person name="Platt K."/>
            <person name="Reeh H."/>
            <person name="Daniel R."/>
            <person name="Brune A."/>
        </authorList>
    </citation>
    <scope>NUCLEOTIDE SEQUENCE [LARGE SCALE GENOMIC DNA]</scope>
    <source>
        <strain evidence="1 2">Hf6</strain>
    </source>
</reference>
<evidence type="ECO:0000313" key="1">
    <source>
        <dbReference type="EMBL" id="WNY23059.1"/>
    </source>
</evidence>
<dbReference type="EMBL" id="CP131059">
    <property type="protein sequence ID" value="WNY23059.1"/>
    <property type="molecule type" value="Genomic_DNA"/>
</dbReference>
<gene>
    <name evidence="1" type="ORF">MmiHf6_03560</name>
</gene>
<organism evidence="1 2">
    <name type="scientific">Methanimicrococcus hongohii</name>
    <dbReference type="NCBI Taxonomy" id="3028295"/>
    <lineage>
        <taxon>Archaea</taxon>
        <taxon>Methanobacteriati</taxon>
        <taxon>Methanobacteriota</taxon>
        <taxon>Stenosarchaea group</taxon>
        <taxon>Methanomicrobia</taxon>
        <taxon>Methanosarcinales</taxon>
        <taxon>Methanosarcinaceae</taxon>
        <taxon>Methanimicrococcus</taxon>
    </lineage>
</organism>